<comment type="caution">
    <text evidence="3">The sequence shown here is derived from an EMBL/GenBank/DDBJ whole genome shotgun (WGS) entry which is preliminary data.</text>
</comment>
<dbReference type="PANTHER" id="PTHR48475:SF2">
    <property type="entry name" value="RIBONUCLEASE H"/>
    <property type="match status" value="1"/>
</dbReference>
<dbReference type="InterPro" id="IPR036397">
    <property type="entry name" value="RNaseH_sf"/>
</dbReference>
<reference evidence="3" key="2">
    <citation type="journal article" date="2024" name="Plant">
        <title>Genomic evolution and insights into agronomic trait innovations of Sesamum species.</title>
        <authorList>
            <person name="Miao H."/>
            <person name="Wang L."/>
            <person name="Qu L."/>
            <person name="Liu H."/>
            <person name="Sun Y."/>
            <person name="Le M."/>
            <person name="Wang Q."/>
            <person name="Wei S."/>
            <person name="Zheng Y."/>
            <person name="Lin W."/>
            <person name="Duan Y."/>
            <person name="Cao H."/>
            <person name="Xiong S."/>
            <person name="Wang X."/>
            <person name="Wei L."/>
            <person name="Li C."/>
            <person name="Ma Q."/>
            <person name="Ju M."/>
            <person name="Zhao R."/>
            <person name="Li G."/>
            <person name="Mu C."/>
            <person name="Tian Q."/>
            <person name="Mei H."/>
            <person name="Zhang T."/>
            <person name="Gao T."/>
            <person name="Zhang H."/>
        </authorList>
    </citation>
    <scope>NUCLEOTIDE SEQUENCE</scope>
    <source>
        <strain evidence="3">G02</strain>
    </source>
</reference>
<sequence>MPQGFIPLPRIDALIDSTSGCELMSFLDAFQGYNQIRLADEDQEKTSFVTDQGIFCYNVMPFGLKNAGATYQRLVNNMFREQIGKNMEVYIDDMLVKSKRKEDHTQDLQACFDILQRNEAPRNIREVQRLTGRLAALNRFISRSSDKGLPFFKVLKNIKNFQWTPECQQAFEKLKEYLTSLPLLTKPKEGEHLYLYLATSQGAVSAVLTRAEARSHQPVYYVSKTLQGAEERYPPIEKLAFSLVVAARKLRHYFQSHPVVVLTNYPLKQVLAEPNISGRMVKWAVELSEHGIEYRPRPAIKAQALADFMVELMDEEKRPVNRCGSYSWMGRPPRKGAGQGDFEAKEKRMAQYLDLIRTFGQTFEKFELKRIPRSENEEADQLAKLASSLTIMRDRSITLLTQEHPEIEEVAKSSGEHE</sequence>
<evidence type="ECO:0000313" key="3">
    <source>
        <dbReference type="EMBL" id="KAL0303251.1"/>
    </source>
</evidence>
<gene>
    <name evidence="3" type="ORF">Sradi_6193200</name>
</gene>
<dbReference type="AlphaFoldDB" id="A0AAW2KB06"/>
<dbReference type="EMBL" id="JACGWJ010000029">
    <property type="protein sequence ID" value="KAL0303251.1"/>
    <property type="molecule type" value="Genomic_DNA"/>
</dbReference>
<dbReference type="Gene3D" id="3.10.20.370">
    <property type="match status" value="1"/>
</dbReference>
<protein>
    <submittedName>
        <fullName evidence="3">Retrovirus-related Pol polyprotein from transposon opus</fullName>
    </submittedName>
</protein>
<dbReference type="Gene3D" id="3.10.10.10">
    <property type="entry name" value="HIV Type 1 Reverse Transcriptase, subunit A, domain 1"/>
    <property type="match status" value="1"/>
</dbReference>
<dbReference type="PANTHER" id="PTHR48475">
    <property type="entry name" value="RIBONUCLEASE H"/>
    <property type="match status" value="1"/>
</dbReference>
<dbReference type="Gene3D" id="3.30.420.10">
    <property type="entry name" value="Ribonuclease H-like superfamily/Ribonuclease H"/>
    <property type="match status" value="1"/>
</dbReference>
<dbReference type="Pfam" id="PF00078">
    <property type="entry name" value="RVT_1"/>
    <property type="match status" value="1"/>
</dbReference>
<dbReference type="SUPFAM" id="SSF56672">
    <property type="entry name" value="DNA/RNA polymerases"/>
    <property type="match status" value="1"/>
</dbReference>
<dbReference type="Gene3D" id="3.30.70.270">
    <property type="match status" value="2"/>
</dbReference>
<dbReference type="InterPro" id="IPR000477">
    <property type="entry name" value="RT_dom"/>
</dbReference>
<organism evidence="3">
    <name type="scientific">Sesamum radiatum</name>
    <name type="common">Black benniseed</name>
    <dbReference type="NCBI Taxonomy" id="300843"/>
    <lineage>
        <taxon>Eukaryota</taxon>
        <taxon>Viridiplantae</taxon>
        <taxon>Streptophyta</taxon>
        <taxon>Embryophyta</taxon>
        <taxon>Tracheophyta</taxon>
        <taxon>Spermatophyta</taxon>
        <taxon>Magnoliopsida</taxon>
        <taxon>eudicotyledons</taxon>
        <taxon>Gunneridae</taxon>
        <taxon>Pentapetalae</taxon>
        <taxon>asterids</taxon>
        <taxon>lamiids</taxon>
        <taxon>Lamiales</taxon>
        <taxon>Pedaliaceae</taxon>
        <taxon>Sesamum</taxon>
    </lineage>
</organism>
<feature type="domain" description="Reverse transcriptase" evidence="1">
    <location>
        <begin position="13"/>
        <end position="118"/>
    </location>
</feature>
<dbReference type="GO" id="GO:0003676">
    <property type="term" value="F:nucleic acid binding"/>
    <property type="evidence" value="ECO:0007669"/>
    <property type="project" value="InterPro"/>
</dbReference>
<proteinExistence type="predicted"/>
<dbReference type="InterPro" id="IPR043128">
    <property type="entry name" value="Rev_trsase/Diguanyl_cyclase"/>
</dbReference>
<dbReference type="InterPro" id="IPR041577">
    <property type="entry name" value="RT_RNaseH_2"/>
</dbReference>
<accession>A0AAW2KB06</accession>
<dbReference type="Pfam" id="PF17919">
    <property type="entry name" value="RT_RNaseH_2"/>
    <property type="match status" value="1"/>
</dbReference>
<dbReference type="InterPro" id="IPR043502">
    <property type="entry name" value="DNA/RNA_pol_sf"/>
</dbReference>
<evidence type="ECO:0000259" key="2">
    <source>
        <dbReference type="Pfam" id="PF17919"/>
    </source>
</evidence>
<feature type="domain" description="Reverse transcriptase/retrotransposon-derived protein RNase H-like" evidence="2">
    <location>
        <begin position="163"/>
        <end position="261"/>
    </location>
</feature>
<reference evidence="3" key="1">
    <citation type="submission" date="2020-06" db="EMBL/GenBank/DDBJ databases">
        <authorList>
            <person name="Li T."/>
            <person name="Hu X."/>
            <person name="Zhang T."/>
            <person name="Song X."/>
            <person name="Zhang H."/>
            <person name="Dai N."/>
            <person name="Sheng W."/>
            <person name="Hou X."/>
            <person name="Wei L."/>
        </authorList>
    </citation>
    <scope>NUCLEOTIDE SEQUENCE</scope>
    <source>
        <strain evidence="3">G02</strain>
        <tissue evidence="3">Leaf</tissue>
    </source>
</reference>
<dbReference type="CDD" id="cd01647">
    <property type="entry name" value="RT_LTR"/>
    <property type="match status" value="1"/>
</dbReference>
<name>A0AAW2KB06_SESRA</name>
<evidence type="ECO:0000259" key="1">
    <source>
        <dbReference type="Pfam" id="PF00078"/>
    </source>
</evidence>